<evidence type="ECO:0000313" key="4">
    <source>
        <dbReference type="Proteomes" id="UP000031737"/>
    </source>
</evidence>
<proteinExistence type="predicted"/>
<dbReference type="SUPFAM" id="SSF89837">
    <property type="entry name" value="Doublecortin (DC)"/>
    <property type="match status" value="1"/>
</dbReference>
<dbReference type="InterPro" id="IPR003533">
    <property type="entry name" value="Doublecortin_dom"/>
</dbReference>
<evidence type="ECO:0000313" key="3">
    <source>
        <dbReference type="EMBL" id="ESL11213.1"/>
    </source>
</evidence>
<gene>
    <name evidence="3" type="ORF">TRSC58_01043</name>
</gene>
<sequence length="522" mass="55792">MRRDAQFSVVCLGTGKGASTVYDGSCSPGYVLCVNDRPLILFGAGYGVTRQCLRYFGVVPSNIFVFSNRSHMSAELPVIIAVESRSGRRLRIIASEAVMARLREHRLAEVRSRLEDVRAADGGSVCDFVAMPCCGALPGANLLPYCLPEVESVSLVVFDASATEASCGVAVSQNGVSLVALTGDCAYNPELHHTILRMAPVVILDGRHKASRDHAGFANILHAVANCGVPPQRVFIGQYGQPWEAPPVVKGSVVFPIVEGAVVALGEEPLRAHISATATVTERMQCAERRDVDDEEEDEVVRPAAVTSSRRVDTHTHSEVRPKKVFLVNNESPDASPTLMMVQQLRTMAQVKQRVSELLHLRPVGALFSAETGHRLTSLSQFLHGMRVVATKVGGRPFGDTPASRLSGRKQPLTVPQKPLEGNSSLSLELRDYMQRACQSLRGCVGCESLAAVDTTTRGDDEGAAVVPGSRGSCPRIHSASGVTAELSPETLYSGKHVGAVQRDASGRGGAVCSLRFTTLGT</sequence>
<dbReference type="VEuPathDB" id="TriTrypDB:TRSC58_01043"/>
<feature type="domain" description="Doublecortin" evidence="2">
    <location>
        <begin position="344"/>
        <end position="391"/>
    </location>
</feature>
<dbReference type="Gene3D" id="3.10.20.230">
    <property type="entry name" value="Doublecortin domain"/>
    <property type="match status" value="1"/>
</dbReference>
<keyword evidence="4" id="KW-1185">Reference proteome</keyword>
<dbReference type="InterPro" id="IPR036572">
    <property type="entry name" value="Doublecortin_dom_sf"/>
</dbReference>
<dbReference type="Proteomes" id="UP000031737">
    <property type="component" value="Unassembled WGS sequence"/>
</dbReference>
<dbReference type="OrthoDB" id="4062651at2759"/>
<dbReference type="AlphaFoldDB" id="A0A061J6Z5"/>
<name>A0A061J6Z5_TRYRA</name>
<organism evidence="3 4">
    <name type="scientific">Trypanosoma rangeli SC58</name>
    <dbReference type="NCBI Taxonomy" id="429131"/>
    <lineage>
        <taxon>Eukaryota</taxon>
        <taxon>Discoba</taxon>
        <taxon>Euglenozoa</taxon>
        <taxon>Kinetoplastea</taxon>
        <taxon>Metakinetoplastina</taxon>
        <taxon>Trypanosomatida</taxon>
        <taxon>Trypanosomatidae</taxon>
        <taxon>Trypanosoma</taxon>
        <taxon>Herpetosoma</taxon>
    </lineage>
</organism>
<evidence type="ECO:0000256" key="1">
    <source>
        <dbReference type="SAM" id="MobiDB-lite"/>
    </source>
</evidence>
<comment type="caution">
    <text evidence="3">The sequence shown here is derived from an EMBL/GenBank/DDBJ whole genome shotgun (WGS) entry which is preliminary data.</text>
</comment>
<reference evidence="3 4" key="1">
    <citation type="submission" date="2013-07" db="EMBL/GenBank/DDBJ databases">
        <authorList>
            <person name="Stoco P.H."/>
            <person name="Wagner G."/>
            <person name="Gerber A."/>
            <person name="Zaha A."/>
            <person name="Thompson C."/>
            <person name="Bartholomeu D.C."/>
            <person name="Luckemeyer D.D."/>
            <person name="Bahia D."/>
            <person name="Loreto E."/>
            <person name="Prestes E.B."/>
            <person name="Lima F.M."/>
            <person name="Rodrigues-Luiz G."/>
            <person name="Vallejo G.A."/>
            <person name="Filho J.F."/>
            <person name="Monteiro K.M."/>
            <person name="Tyler K.M."/>
            <person name="de Almeida L.G."/>
            <person name="Ortiz M.F."/>
            <person name="Siervo M.A."/>
            <person name="de Moraes M.H."/>
            <person name="Cunha O.L."/>
            <person name="Mendonca-Neto R."/>
            <person name="Silva R."/>
            <person name="Teixeira S.M."/>
            <person name="Murta S.M."/>
            <person name="Sincero T.C."/>
            <person name="Mendes T.A."/>
            <person name="Urmenyi T.P."/>
            <person name="Silva V.G."/>
            <person name="da Rocha W.D."/>
            <person name="Andersson B."/>
            <person name="Romanha A.J."/>
            <person name="Steindel M."/>
            <person name="de Vasconcelos A.T."/>
            <person name="Grisard E.C."/>
        </authorList>
    </citation>
    <scope>NUCLEOTIDE SEQUENCE [LARGE SCALE GENOMIC DNA]</scope>
    <source>
        <strain evidence="3 4">SC58</strain>
    </source>
</reference>
<dbReference type="EMBL" id="AUPL01001043">
    <property type="protein sequence ID" value="ESL11213.1"/>
    <property type="molecule type" value="Genomic_DNA"/>
</dbReference>
<protein>
    <recommendedName>
        <fullName evidence="2">Doublecortin domain-containing protein</fullName>
    </recommendedName>
</protein>
<evidence type="ECO:0000259" key="2">
    <source>
        <dbReference type="Pfam" id="PF03607"/>
    </source>
</evidence>
<dbReference type="GO" id="GO:0035556">
    <property type="term" value="P:intracellular signal transduction"/>
    <property type="evidence" value="ECO:0007669"/>
    <property type="project" value="InterPro"/>
</dbReference>
<feature type="region of interest" description="Disordered" evidence="1">
    <location>
        <begin position="288"/>
        <end position="317"/>
    </location>
</feature>
<accession>A0A061J6Z5</accession>
<dbReference type="Pfam" id="PF03607">
    <property type="entry name" value="DCX"/>
    <property type="match status" value="1"/>
</dbReference>